<feature type="compositionally biased region" description="Basic and acidic residues" evidence="5">
    <location>
        <begin position="110"/>
        <end position="129"/>
    </location>
</feature>
<dbReference type="RefSeq" id="WP_062534533.1">
    <property type="nucleotide sequence ID" value="NZ_DF970147.1"/>
</dbReference>
<organism evidence="8">
    <name type="scientific">Mizugakiibacter sediminis</name>
    <dbReference type="NCBI Taxonomy" id="1475481"/>
    <lineage>
        <taxon>Bacteria</taxon>
        <taxon>Pseudomonadati</taxon>
        <taxon>Pseudomonadota</taxon>
        <taxon>Gammaproteobacteria</taxon>
        <taxon>Lysobacterales</taxon>
        <taxon>Rhodanobacteraceae</taxon>
        <taxon>Mizugakiibacter</taxon>
    </lineage>
</organism>
<name>A0A0U1P9P0_9GAMM</name>
<dbReference type="Pfam" id="PF08281">
    <property type="entry name" value="Sigma70_r4_2"/>
    <property type="match status" value="1"/>
</dbReference>
<dbReference type="SUPFAM" id="SSF88946">
    <property type="entry name" value="Sigma2 domain of RNA polymerase sigma factors"/>
    <property type="match status" value="1"/>
</dbReference>
<dbReference type="HOGENOM" id="CLU_047691_3_0_6"/>
<feature type="domain" description="RNA polymerase sigma-70 region 2" evidence="6">
    <location>
        <begin position="36"/>
        <end position="101"/>
    </location>
</feature>
<dbReference type="GO" id="GO:0016987">
    <property type="term" value="F:sigma factor activity"/>
    <property type="evidence" value="ECO:0007669"/>
    <property type="project" value="UniProtKB-KW"/>
</dbReference>
<evidence type="ECO:0000259" key="7">
    <source>
        <dbReference type="Pfam" id="PF08281"/>
    </source>
</evidence>
<accession>A0A0U1P9P0</accession>
<dbReference type="InterPro" id="IPR039425">
    <property type="entry name" value="RNA_pol_sigma-70-like"/>
</dbReference>
<dbReference type="AlphaFoldDB" id="A0A0U1P9P0"/>
<keyword evidence="2" id="KW-0805">Transcription regulation</keyword>
<keyword evidence="3" id="KW-0731">Sigma factor</keyword>
<evidence type="ECO:0000256" key="3">
    <source>
        <dbReference type="ARBA" id="ARBA00023082"/>
    </source>
</evidence>
<keyword evidence="4" id="KW-0804">Transcription</keyword>
<dbReference type="PANTHER" id="PTHR43133:SF51">
    <property type="entry name" value="RNA POLYMERASE SIGMA FACTOR"/>
    <property type="match status" value="1"/>
</dbReference>
<protein>
    <submittedName>
        <fullName evidence="8">RNA polymerase sigma factor</fullName>
    </submittedName>
</protein>
<dbReference type="CDD" id="cd06171">
    <property type="entry name" value="Sigma70_r4"/>
    <property type="match status" value="1"/>
</dbReference>
<dbReference type="InterPro" id="IPR013325">
    <property type="entry name" value="RNA_pol_sigma_r2"/>
</dbReference>
<evidence type="ECO:0000256" key="1">
    <source>
        <dbReference type="ARBA" id="ARBA00010641"/>
    </source>
</evidence>
<dbReference type="Gene3D" id="1.10.1740.10">
    <property type="match status" value="1"/>
</dbReference>
<evidence type="ECO:0000256" key="4">
    <source>
        <dbReference type="ARBA" id="ARBA00023163"/>
    </source>
</evidence>
<evidence type="ECO:0000256" key="2">
    <source>
        <dbReference type="ARBA" id="ARBA00023015"/>
    </source>
</evidence>
<dbReference type="InterPro" id="IPR013324">
    <property type="entry name" value="RNA_pol_sigma_r3/r4-like"/>
</dbReference>
<dbReference type="GO" id="GO:0003677">
    <property type="term" value="F:DNA binding"/>
    <property type="evidence" value="ECO:0007669"/>
    <property type="project" value="InterPro"/>
</dbReference>
<dbReference type="NCBIfam" id="TIGR02937">
    <property type="entry name" value="sigma70-ECF"/>
    <property type="match status" value="1"/>
</dbReference>
<reference evidence="8" key="1">
    <citation type="submission" date="2015-03" db="EMBL/GenBank/DDBJ databases">
        <title>Draft genome sequence of Mizugakiibacter sediminis skMP5.</title>
        <authorList>
            <person name="Watanabe T."/>
            <person name="Kojima H."/>
            <person name="Fukui M."/>
        </authorList>
    </citation>
    <scope>NUCLEOTIDE SEQUENCE</scope>
    <source>
        <strain evidence="8">SkMP5</strain>
    </source>
</reference>
<dbReference type="InterPro" id="IPR036388">
    <property type="entry name" value="WH-like_DNA-bd_sf"/>
</dbReference>
<dbReference type="NCBIfam" id="NF008888">
    <property type="entry name" value="PRK11922.1"/>
    <property type="match status" value="1"/>
</dbReference>
<gene>
    <name evidence="8" type="ORF">MBSD_1537</name>
</gene>
<evidence type="ECO:0000313" key="8">
    <source>
        <dbReference type="EMBL" id="GAN44999.1"/>
    </source>
</evidence>
<dbReference type="SUPFAM" id="SSF88659">
    <property type="entry name" value="Sigma3 and sigma4 domains of RNA polymerase sigma factors"/>
    <property type="match status" value="1"/>
</dbReference>
<dbReference type="EMBL" id="DF952379">
    <property type="protein sequence ID" value="GAN44999.1"/>
    <property type="molecule type" value="Genomic_DNA"/>
</dbReference>
<dbReference type="InterPro" id="IPR013249">
    <property type="entry name" value="RNA_pol_sigma70_r4_t2"/>
</dbReference>
<dbReference type="PANTHER" id="PTHR43133">
    <property type="entry name" value="RNA POLYMERASE ECF-TYPE SIGMA FACTO"/>
    <property type="match status" value="1"/>
</dbReference>
<comment type="similarity">
    <text evidence="1">Belongs to the sigma-70 factor family. ECF subfamily.</text>
</comment>
<feature type="region of interest" description="Disordered" evidence="5">
    <location>
        <begin position="99"/>
        <end position="129"/>
    </location>
</feature>
<evidence type="ECO:0000259" key="6">
    <source>
        <dbReference type="Pfam" id="PF04542"/>
    </source>
</evidence>
<dbReference type="Gene3D" id="1.10.10.10">
    <property type="entry name" value="Winged helix-like DNA-binding domain superfamily/Winged helix DNA-binding domain"/>
    <property type="match status" value="1"/>
</dbReference>
<proteinExistence type="inferred from homology"/>
<dbReference type="InterPro" id="IPR007627">
    <property type="entry name" value="RNA_pol_sigma70_r2"/>
</dbReference>
<dbReference type="OrthoDB" id="9782108at2"/>
<sequence length="230" mass="25489">MQRSETPVPREAGTVPDAELVARVCRGDLGAYGTIMRRYNRRLYRAARGILAHDGDAEDAVQDAYVAAYYKLHTFAEPHDLGAWLTRIAVNEACMKLRKRRPQTSLDEDGSGREPLHTHHGADPAGHAEAEQARRLLEAAIDRLPDAFRAVFVLRALEQMDVAETAACLQLNEATVKTRYHRARNLLRADLLARLSVDSVDAFAFDGARCDRIVQRVGARLTATHGPPNA</sequence>
<dbReference type="GO" id="GO:0006352">
    <property type="term" value="P:DNA-templated transcription initiation"/>
    <property type="evidence" value="ECO:0007669"/>
    <property type="project" value="InterPro"/>
</dbReference>
<evidence type="ECO:0000256" key="5">
    <source>
        <dbReference type="SAM" id="MobiDB-lite"/>
    </source>
</evidence>
<dbReference type="Pfam" id="PF04542">
    <property type="entry name" value="Sigma70_r2"/>
    <property type="match status" value="1"/>
</dbReference>
<dbReference type="InterPro" id="IPR014284">
    <property type="entry name" value="RNA_pol_sigma-70_dom"/>
</dbReference>
<feature type="domain" description="RNA polymerase sigma factor 70 region 4 type 2" evidence="7">
    <location>
        <begin position="135"/>
        <end position="185"/>
    </location>
</feature>